<evidence type="ECO:0000256" key="1">
    <source>
        <dbReference type="ARBA" id="ARBA00004651"/>
    </source>
</evidence>
<keyword evidence="8 9" id="KW-0472">Membrane</keyword>
<feature type="transmembrane region" description="Helical" evidence="9">
    <location>
        <begin position="287"/>
        <end position="304"/>
    </location>
</feature>
<dbReference type="HAMAP" id="MF_00024">
    <property type="entry name" value="CobD_CbiB"/>
    <property type="match status" value="1"/>
</dbReference>
<keyword evidence="7 9" id="KW-1133">Transmembrane helix</keyword>
<dbReference type="PANTHER" id="PTHR34308">
    <property type="entry name" value="COBALAMIN BIOSYNTHESIS PROTEIN CBIB"/>
    <property type="match status" value="1"/>
</dbReference>
<evidence type="ECO:0000256" key="7">
    <source>
        <dbReference type="ARBA" id="ARBA00022989"/>
    </source>
</evidence>
<keyword evidence="11" id="KW-1185">Reference proteome</keyword>
<dbReference type="UniPathway" id="UPA00148"/>
<dbReference type="GO" id="GO:0015420">
    <property type="term" value="F:ABC-type vitamin B12 transporter activity"/>
    <property type="evidence" value="ECO:0007669"/>
    <property type="project" value="UniProtKB-UniRule"/>
</dbReference>
<comment type="subcellular location">
    <subcellularLocation>
        <location evidence="1 9">Cell membrane</location>
        <topology evidence="1 9">Multi-pass membrane protein</topology>
    </subcellularLocation>
</comment>
<dbReference type="InterPro" id="IPR004485">
    <property type="entry name" value="Cobalamin_biosynth_CobD/CbiB"/>
</dbReference>
<comment type="caution">
    <text evidence="10">The sequence shown here is derived from an EMBL/GenBank/DDBJ whole genome shotgun (WGS) entry which is preliminary data.</text>
</comment>
<evidence type="ECO:0000313" key="11">
    <source>
        <dbReference type="Proteomes" id="UP000239480"/>
    </source>
</evidence>
<sequence>MIGKAAILMLAMFLDASLGEPRWLWSRLKHPAVAMGDIVGWLDRHLNRGTYRRSSGTFAVVVLAIGAALFGLLLQILTPFGLIDVLIVAILLAQRSLVQHVAAVASGLRQGLPEGRQAVSMIVGRDVAQLDEAGVARAAIESGAENLSDGVIAPAFWFLLAGLPGIFVYKAVNTADSMIGHRTPEYEDFGWAAARLDDLLNWIPARLTALLIMAGHGRFGGWTALAQDARKHRSPNAGWPEAAMARCLDVALSGPRSYDGEMHDCPHVHASGNMTPGAEDIDRCARALWRSWGVMLVAVALLTIL</sequence>
<dbReference type="Proteomes" id="UP000239480">
    <property type="component" value="Unassembled WGS sequence"/>
</dbReference>
<dbReference type="RefSeq" id="WP_106206926.1">
    <property type="nucleotide sequence ID" value="NZ_PVTD01000010.1"/>
</dbReference>
<feature type="transmembrane region" description="Helical" evidence="9">
    <location>
        <begin position="56"/>
        <end position="74"/>
    </location>
</feature>
<organism evidence="10 11">
    <name type="scientific">Aliiruegeria haliotis</name>
    <dbReference type="NCBI Taxonomy" id="1280846"/>
    <lineage>
        <taxon>Bacteria</taxon>
        <taxon>Pseudomonadati</taxon>
        <taxon>Pseudomonadota</taxon>
        <taxon>Alphaproteobacteria</taxon>
        <taxon>Rhodobacterales</taxon>
        <taxon>Roseobacteraceae</taxon>
        <taxon>Aliiruegeria</taxon>
    </lineage>
</organism>
<proteinExistence type="inferred from homology"/>
<evidence type="ECO:0000256" key="5">
    <source>
        <dbReference type="ARBA" id="ARBA00022573"/>
    </source>
</evidence>
<evidence type="ECO:0000256" key="3">
    <source>
        <dbReference type="ARBA" id="ARBA00006263"/>
    </source>
</evidence>
<accession>A0A2T0RIX0</accession>
<keyword evidence="5 9" id="KW-0169">Cobalamin biosynthesis</keyword>
<name>A0A2T0RIX0_9RHOB</name>
<feature type="transmembrane region" description="Helical" evidence="9">
    <location>
        <begin position="151"/>
        <end position="172"/>
    </location>
</feature>
<dbReference type="AlphaFoldDB" id="A0A2T0RIX0"/>
<evidence type="ECO:0000256" key="2">
    <source>
        <dbReference type="ARBA" id="ARBA00004953"/>
    </source>
</evidence>
<evidence type="ECO:0000313" key="10">
    <source>
        <dbReference type="EMBL" id="PRY21156.1"/>
    </source>
</evidence>
<dbReference type="GO" id="GO:0009236">
    <property type="term" value="P:cobalamin biosynthetic process"/>
    <property type="evidence" value="ECO:0007669"/>
    <property type="project" value="UniProtKB-UniRule"/>
</dbReference>
<comment type="pathway">
    <text evidence="2 9">Cofactor biosynthesis; adenosylcobalamin biosynthesis.</text>
</comment>
<comment type="caution">
    <text evidence="9">Lacks conserved residue(s) required for the propagation of feature annotation.</text>
</comment>
<comment type="function">
    <text evidence="9">Converts cobyric acid to cobinamide by the addition of aminopropanol on the F carboxylic group.</text>
</comment>
<evidence type="ECO:0000256" key="9">
    <source>
        <dbReference type="HAMAP-Rule" id="MF_00024"/>
    </source>
</evidence>
<dbReference type="PANTHER" id="PTHR34308:SF1">
    <property type="entry name" value="COBALAMIN BIOSYNTHESIS PROTEIN CBIB"/>
    <property type="match status" value="1"/>
</dbReference>
<dbReference type="NCBIfam" id="TIGR00380">
    <property type="entry name" value="cobal_cbiB"/>
    <property type="match status" value="1"/>
</dbReference>
<dbReference type="OrthoDB" id="9811967at2"/>
<protein>
    <recommendedName>
        <fullName evidence="9">Cobalamin biosynthesis protein CobD</fullName>
    </recommendedName>
</protein>
<dbReference type="Pfam" id="PF03186">
    <property type="entry name" value="CobD_Cbib"/>
    <property type="match status" value="1"/>
</dbReference>
<comment type="similarity">
    <text evidence="3 9">Belongs to the CobD/CbiB family.</text>
</comment>
<dbReference type="GO" id="GO:0048472">
    <property type="term" value="F:threonine-phosphate decarboxylase activity"/>
    <property type="evidence" value="ECO:0007669"/>
    <property type="project" value="InterPro"/>
</dbReference>
<reference evidence="10 11" key="1">
    <citation type="submission" date="2018-03" db="EMBL/GenBank/DDBJ databases">
        <title>Genomic Encyclopedia of Archaeal and Bacterial Type Strains, Phase II (KMG-II): from individual species to whole genera.</title>
        <authorList>
            <person name="Goeker M."/>
        </authorList>
    </citation>
    <scope>NUCLEOTIDE SEQUENCE [LARGE SCALE GENOMIC DNA]</scope>
    <source>
        <strain evidence="10 11">DSM 29328</strain>
    </source>
</reference>
<dbReference type="GO" id="GO:0005886">
    <property type="term" value="C:plasma membrane"/>
    <property type="evidence" value="ECO:0007669"/>
    <property type="project" value="UniProtKB-SubCell"/>
</dbReference>
<keyword evidence="6 9" id="KW-0812">Transmembrane</keyword>
<evidence type="ECO:0000256" key="6">
    <source>
        <dbReference type="ARBA" id="ARBA00022692"/>
    </source>
</evidence>
<evidence type="ECO:0000256" key="8">
    <source>
        <dbReference type="ARBA" id="ARBA00023136"/>
    </source>
</evidence>
<dbReference type="EMBL" id="PVTD01000010">
    <property type="protein sequence ID" value="PRY21156.1"/>
    <property type="molecule type" value="Genomic_DNA"/>
</dbReference>
<gene>
    <name evidence="9" type="primary">cobD</name>
    <name evidence="10" type="ORF">CLV78_11029</name>
</gene>
<keyword evidence="4 9" id="KW-1003">Cell membrane</keyword>
<evidence type="ECO:0000256" key="4">
    <source>
        <dbReference type="ARBA" id="ARBA00022475"/>
    </source>
</evidence>